<protein>
    <submittedName>
        <fullName evidence="2">Uncharacterized protein</fullName>
    </submittedName>
</protein>
<comment type="caution">
    <text evidence="2">The sequence shown here is derived from an EMBL/GenBank/DDBJ whole genome shotgun (WGS) entry which is preliminary data.</text>
</comment>
<keyword evidence="3" id="KW-1185">Reference proteome</keyword>
<evidence type="ECO:0000313" key="2">
    <source>
        <dbReference type="EMBL" id="PSX44104.1"/>
    </source>
</evidence>
<organism evidence="2 3">
    <name type="scientific">Photobacterium kishitanii</name>
    <dbReference type="NCBI Taxonomy" id="318456"/>
    <lineage>
        <taxon>Bacteria</taxon>
        <taxon>Pseudomonadati</taxon>
        <taxon>Pseudomonadota</taxon>
        <taxon>Gammaproteobacteria</taxon>
        <taxon>Vibrionales</taxon>
        <taxon>Vibrionaceae</taxon>
        <taxon>Photobacterium</taxon>
    </lineage>
</organism>
<evidence type="ECO:0000313" key="3">
    <source>
        <dbReference type="Proteomes" id="UP000240728"/>
    </source>
</evidence>
<accession>A0AAX0YV93</accession>
<dbReference type="RefSeq" id="WP_045043112.1">
    <property type="nucleotide sequence ID" value="NZ_JAUZMV010000004.1"/>
</dbReference>
<sequence length="93" mass="10880">MKTIHIWLKILFRFFAVILTLIVVALIASNETINEGLMAKKSLLVYWRYMIFVLVIAMVFLMKNFNKQQKLWLLLMMSIVFAMTEYSISGATI</sequence>
<proteinExistence type="predicted"/>
<feature type="transmembrane region" description="Helical" evidence="1">
    <location>
        <begin position="12"/>
        <end position="33"/>
    </location>
</feature>
<keyword evidence="1" id="KW-0472">Membrane</keyword>
<keyword evidence="1" id="KW-1133">Transmembrane helix</keyword>
<dbReference type="AlphaFoldDB" id="A0AAX0YV93"/>
<gene>
    <name evidence="2" type="ORF">C0W53_15870</name>
</gene>
<feature type="transmembrane region" description="Helical" evidence="1">
    <location>
        <begin position="71"/>
        <end position="88"/>
    </location>
</feature>
<feature type="transmembrane region" description="Helical" evidence="1">
    <location>
        <begin position="45"/>
        <end position="62"/>
    </location>
</feature>
<keyword evidence="1" id="KW-0812">Transmembrane</keyword>
<reference evidence="2 3" key="1">
    <citation type="submission" date="2018-01" db="EMBL/GenBank/DDBJ databases">
        <title>Whole genome sequencing of Histamine producing bacteria.</title>
        <authorList>
            <person name="Butler K."/>
        </authorList>
    </citation>
    <scope>NUCLEOTIDE SEQUENCE [LARGE SCALE GENOMIC DNA]</scope>
    <source>
        <strain evidence="2 3">A1-4</strain>
    </source>
</reference>
<dbReference type="Proteomes" id="UP000240728">
    <property type="component" value="Unassembled WGS sequence"/>
</dbReference>
<dbReference type="EMBL" id="PYOZ01000010">
    <property type="protein sequence ID" value="PSX44104.1"/>
    <property type="molecule type" value="Genomic_DNA"/>
</dbReference>
<evidence type="ECO:0000256" key="1">
    <source>
        <dbReference type="SAM" id="Phobius"/>
    </source>
</evidence>
<name>A0AAX0YV93_9GAMM</name>